<dbReference type="SUPFAM" id="SSF50952">
    <property type="entry name" value="Soluble quinoprotein glucose dehydrogenase"/>
    <property type="match status" value="1"/>
</dbReference>
<evidence type="ECO:0000313" key="3">
    <source>
        <dbReference type="EMBL" id="KFA87444.1"/>
    </source>
</evidence>
<dbReference type="Proteomes" id="UP000028547">
    <property type="component" value="Unassembled WGS sequence"/>
</dbReference>
<protein>
    <submittedName>
        <fullName evidence="3">Glucose dehydrogenase</fullName>
    </submittedName>
</protein>
<keyword evidence="1" id="KW-0732">Signal</keyword>
<comment type="caution">
    <text evidence="3">The sequence shown here is derived from an EMBL/GenBank/DDBJ whole genome shotgun (WGS) entry which is preliminary data.</text>
</comment>
<accession>A0A084SG59</accession>
<dbReference type="Pfam" id="PF07995">
    <property type="entry name" value="GSDH"/>
    <property type="match status" value="1"/>
</dbReference>
<name>A0A084SG59_9BACT</name>
<dbReference type="InterPro" id="IPR011042">
    <property type="entry name" value="6-blade_b-propeller_TolB-like"/>
</dbReference>
<dbReference type="EMBL" id="JPMI01000378">
    <property type="protein sequence ID" value="KFA87444.1"/>
    <property type="molecule type" value="Genomic_DNA"/>
</dbReference>
<evidence type="ECO:0000256" key="1">
    <source>
        <dbReference type="SAM" id="SignalP"/>
    </source>
</evidence>
<feature type="domain" description="Glucose/Sorbosone dehydrogenase" evidence="2">
    <location>
        <begin position="267"/>
        <end position="335"/>
    </location>
</feature>
<feature type="chain" id="PRO_5001781331" evidence="1">
    <location>
        <begin position="27"/>
        <end position="494"/>
    </location>
</feature>
<feature type="signal peptide" evidence="1">
    <location>
        <begin position="1"/>
        <end position="26"/>
    </location>
</feature>
<reference evidence="3 4" key="1">
    <citation type="submission" date="2014-07" db="EMBL/GenBank/DDBJ databases">
        <title>Draft Genome Sequence of Gephyronic Acid Producer, Cystobacter violaceus Strain Cb vi76.</title>
        <authorList>
            <person name="Stevens D.C."/>
            <person name="Young J."/>
            <person name="Carmichael R."/>
            <person name="Tan J."/>
            <person name="Taylor R.E."/>
        </authorList>
    </citation>
    <scope>NUCLEOTIDE SEQUENCE [LARGE SCALE GENOMIC DNA]</scope>
    <source>
        <strain evidence="3 4">Cb vi76</strain>
    </source>
</reference>
<sequence length="494" mass="52381">MRSDLLRRSALVTCALLLGGCFHLTAGDKTRKEFKPPRRIDPAAIAVPEGYRIDPIATGLTYPTGVTFDDQGTPYVIEAGYSYGEDFAEPRLLRINPDGGHTVVATGGHPPWTGVTFHQGAFYVAEGGTEGGGRIVRITPDGTLTPIVSGLPSLGDHHTNGPAAGPDGALYFSVGTATNAGVVGPDSANAESINWMARASEFHDIPCRDVILRGLNFTSADPRTPDPDDTVTTGAFVPFGTATTPDQVIRSRVPCSGAVFRLAPGATAPELVAWGFRNPYGLAFSPEGQLYVTENGHDERGSRPIFGAGDYLWAVEPGRWYGFPDFVGGRPVNQEWFKPSGAEHPPQFLLAKHPAPPPQPVAFFGVHSSSNGVDFSRGGAFGHRGQAFVAQFGDQAPDTGKVMSPVGYKVVRVDVTNGVIQDFAANKDKGNGGPGSHLGTGGLERPIAVRFDADNGALYVVDFGVMTVLGEDIKPYRETGVLWRITPTGKKEGP</sequence>
<dbReference type="AlphaFoldDB" id="A0A084SG59"/>
<dbReference type="RefSeq" id="WP_052519569.1">
    <property type="nucleotide sequence ID" value="NZ_JPMI01000378.1"/>
</dbReference>
<organism evidence="3 4">
    <name type="scientific">Archangium violaceum Cb vi76</name>
    <dbReference type="NCBI Taxonomy" id="1406225"/>
    <lineage>
        <taxon>Bacteria</taxon>
        <taxon>Pseudomonadati</taxon>
        <taxon>Myxococcota</taxon>
        <taxon>Myxococcia</taxon>
        <taxon>Myxococcales</taxon>
        <taxon>Cystobacterineae</taxon>
        <taxon>Archangiaceae</taxon>
        <taxon>Archangium</taxon>
    </lineage>
</organism>
<evidence type="ECO:0000313" key="4">
    <source>
        <dbReference type="Proteomes" id="UP000028547"/>
    </source>
</evidence>
<dbReference type="InterPro" id="IPR012938">
    <property type="entry name" value="Glc/Sorbosone_DH"/>
</dbReference>
<proteinExistence type="predicted"/>
<dbReference type="PANTHER" id="PTHR33546">
    <property type="entry name" value="LARGE, MULTIFUNCTIONAL SECRETED PROTEIN-RELATED"/>
    <property type="match status" value="1"/>
</dbReference>
<dbReference type="PANTHER" id="PTHR33546:SF1">
    <property type="entry name" value="LARGE, MULTIFUNCTIONAL SECRETED PROTEIN"/>
    <property type="match status" value="1"/>
</dbReference>
<evidence type="ECO:0000259" key="2">
    <source>
        <dbReference type="Pfam" id="PF07995"/>
    </source>
</evidence>
<dbReference type="InterPro" id="IPR011041">
    <property type="entry name" value="Quinoprot_gluc/sorb_DH_b-prop"/>
</dbReference>
<dbReference type="Gene3D" id="2.120.10.30">
    <property type="entry name" value="TolB, C-terminal domain"/>
    <property type="match status" value="1"/>
</dbReference>
<dbReference type="PROSITE" id="PS51257">
    <property type="entry name" value="PROKAR_LIPOPROTEIN"/>
    <property type="match status" value="1"/>
</dbReference>
<gene>
    <name evidence="3" type="ORF">Q664_48090</name>
</gene>